<feature type="compositionally biased region" description="Polar residues" evidence="1">
    <location>
        <begin position="39"/>
        <end position="52"/>
    </location>
</feature>
<evidence type="ECO:0000313" key="2">
    <source>
        <dbReference type="EMBL" id="GIY44114.1"/>
    </source>
</evidence>
<proteinExistence type="predicted"/>
<name>A0AAV4TEN3_CAEEX</name>
<dbReference type="AlphaFoldDB" id="A0AAV4TEN3"/>
<comment type="caution">
    <text evidence="2">The sequence shown here is derived from an EMBL/GenBank/DDBJ whole genome shotgun (WGS) entry which is preliminary data.</text>
</comment>
<gene>
    <name evidence="2" type="ORF">CEXT_208711</name>
</gene>
<protein>
    <submittedName>
        <fullName evidence="2">Uncharacterized protein</fullName>
    </submittedName>
</protein>
<organism evidence="2 3">
    <name type="scientific">Caerostris extrusa</name>
    <name type="common">Bark spider</name>
    <name type="synonym">Caerostris bankana</name>
    <dbReference type="NCBI Taxonomy" id="172846"/>
    <lineage>
        <taxon>Eukaryota</taxon>
        <taxon>Metazoa</taxon>
        <taxon>Ecdysozoa</taxon>
        <taxon>Arthropoda</taxon>
        <taxon>Chelicerata</taxon>
        <taxon>Arachnida</taxon>
        <taxon>Araneae</taxon>
        <taxon>Araneomorphae</taxon>
        <taxon>Entelegynae</taxon>
        <taxon>Araneoidea</taxon>
        <taxon>Araneidae</taxon>
        <taxon>Caerostris</taxon>
    </lineage>
</organism>
<evidence type="ECO:0000313" key="3">
    <source>
        <dbReference type="Proteomes" id="UP001054945"/>
    </source>
</evidence>
<reference evidence="2 3" key="1">
    <citation type="submission" date="2021-06" db="EMBL/GenBank/DDBJ databases">
        <title>Caerostris extrusa draft genome.</title>
        <authorList>
            <person name="Kono N."/>
            <person name="Arakawa K."/>
        </authorList>
    </citation>
    <scope>NUCLEOTIDE SEQUENCE [LARGE SCALE GENOMIC DNA]</scope>
</reference>
<keyword evidence="3" id="KW-1185">Reference proteome</keyword>
<feature type="region of interest" description="Disordered" evidence="1">
    <location>
        <begin position="1"/>
        <end position="55"/>
    </location>
</feature>
<accession>A0AAV4TEN3</accession>
<sequence>MENRISPSGLEEDVSKNPEKDQNNNAEGDVSKNPEKDQNNNAEEGSNGNTEIVSEEDRRSTFLSLIGRSLCKLADEFEETQFPELFHFYMNDSTKYFNEFYTCLYELNIIVNVSIRVFLKRVREIFYSIRLNIEHRIAYNQFMTERFLKIKNLFETSNRDLVIIERSRTETLKFLKKISSVLDSNYARLKIIVHTIGDIENVNSFPVYIFNKAWRNVAFNEQAFSLLKETIDDVSAYWTCLNKQDLRFEICYKRLLARKNLN</sequence>
<dbReference type="EMBL" id="BPLR01011091">
    <property type="protein sequence ID" value="GIY44114.1"/>
    <property type="molecule type" value="Genomic_DNA"/>
</dbReference>
<evidence type="ECO:0000256" key="1">
    <source>
        <dbReference type="SAM" id="MobiDB-lite"/>
    </source>
</evidence>
<dbReference type="Proteomes" id="UP001054945">
    <property type="component" value="Unassembled WGS sequence"/>
</dbReference>
<feature type="compositionally biased region" description="Basic and acidic residues" evidence="1">
    <location>
        <begin position="29"/>
        <end position="38"/>
    </location>
</feature>
<feature type="compositionally biased region" description="Basic and acidic residues" evidence="1">
    <location>
        <begin position="13"/>
        <end position="22"/>
    </location>
</feature>